<evidence type="ECO:0000313" key="14">
    <source>
        <dbReference type="EMBL" id="PTU17415.1"/>
    </source>
</evidence>
<keyword evidence="12 13" id="KW-0456">Lyase</keyword>
<feature type="transmembrane region" description="Helical" evidence="13">
    <location>
        <begin position="120"/>
        <end position="138"/>
    </location>
</feature>
<feature type="transmembrane region" description="Helical" evidence="13">
    <location>
        <begin position="173"/>
        <end position="192"/>
    </location>
</feature>
<dbReference type="GeneID" id="63815523"/>
<evidence type="ECO:0000256" key="5">
    <source>
        <dbReference type="ARBA" id="ARBA00022516"/>
    </source>
</evidence>
<dbReference type="OrthoDB" id="46988at2759"/>
<dbReference type="PANTHER" id="PTHR11035">
    <property type="entry name" value="VERY-LONG-CHAIN (3R)-3-HYDROXYACYL-COA DEHYDRATASE"/>
    <property type="match status" value="1"/>
</dbReference>
<proteinExistence type="inferred from homology"/>
<protein>
    <recommendedName>
        <fullName evidence="4 13">Very-long-chain (3R)-3-hydroxyacyl-CoA dehydratase</fullName>
        <ecNumber evidence="4 13">4.2.1.134</ecNumber>
    </recommendedName>
</protein>
<evidence type="ECO:0000313" key="15">
    <source>
        <dbReference type="Proteomes" id="UP000244073"/>
    </source>
</evidence>
<evidence type="ECO:0000256" key="6">
    <source>
        <dbReference type="ARBA" id="ARBA00022692"/>
    </source>
</evidence>
<comment type="similarity">
    <text evidence="3 13">Belongs to the very long-chain fatty acids dehydratase HACD family.</text>
</comment>
<keyword evidence="6 13" id="KW-0812">Transmembrane</keyword>
<dbReference type="VEuPathDB" id="FungiDB:P175DRAFT_0512162"/>
<dbReference type="GO" id="GO:0030148">
    <property type="term" value="P:sphingolipid biosynthetic process"/>
    <property type="evidence" value="ECO:0007669"/>
    <property type="project" value="TreeGrafter"/>
</dbReference>
<evidence type="ECO:0000256" key="3">
    <source>
        <dbReference type="ARBA" id="ARBA00007811"/>
    </source>
</evidence>
<evidence type="ECO:0000256" key="10">
    <source>
        <dbReference type="ARBA" id="ARBA00023136"/>
    </source>
</evidence>
<accession>A0A2T5LMA6</accession>
<dbReference type="RefSeq" id="XP_040748807.1">
    <property type="nucleotide sequence ID" value="XM_040898641.1"/>
</dbReference>
<evidence type="ECO:0000256" key="2">
    <source>
        <dbReference type="ARBA" id="ARBA00005194"/>
    </source>
</evidence>
<feature type="transmembrane region" description="Helical" evidence="13">
    <location>
        <begin position="16"/>
        <end position="37"/>
    </location>
</feature>
<evidence type="ECO:0000256" key="11">
    <source>
        <dbReference type="ARBA" id="ARBA00023160"/>
    </source>
</evidence>
<evidence type="ECO:0000256" key="12">
    <source>
        <dbReference type="ARBA" id="ARBA00023239"/>
    </source>
</evidence>
<evidence type="ECO:0000256" key="8">
    <source>
        <dbReference type="ARBA" id="ARBA00022989"/>
    </source>
</evidence>
<keyword evidence="13" id="KW-0256">Endoplasmic reticulum</keyword>
<comment type="pathway">
    <text evidence="2 13">Lipid metabolism; fatty acid biosynthesis.</text>
</comment>
<dbReference type="UniPathway" id="UPA00094"/>
<evidence type="ECO:0000256" key="4">
    <source>
        <dbReference type="ARBA" id="ARBA00013122"/>
    </source>
</evidence>
<dbReference type="AlphaFoldDB" id="A0A2T5LMA6"/>
<comment type="function">
    <text evidence="13">Catalyzes the third of the four reactions of the long-chain fatty acids elongation cycle. This endoplasmic reticulum-bound enzymatic process, allows the addition of two carbons to the chain of long- and very long-chain fatty acids/VLCFAs per cycle. This enzyme catalyzes the dehydration of the 3-hydroxyacyl-CoA intermediate into trans-2,3-enoyl-CoA, within each cycle of fatty acid elongation. Thereby, it participates to the production of VLCFAs of different chain lengths that are involved in multiple biological processes as precursors of membrane lipids and lipid mediators.</text>
</comment>
<dbReference type="InterPro" id="IPR007482">
    <property type="entry name" value="Tyr_Pase-like_PTPLA"/>
</dbReference>
<dbReference type="GO" id="GO:0005789">
    <property type="term" value="C:endoplasmic reticulum membrane"/>
    <property type="evidence" value="ECO:0007669"/>
    <property type="project" value="UniProtKB-SubCell"/>
</dbReference>
<comment type="caution">
    <text evidence="14">The sequence shown here is derived from an EMBL/GenBank/DDBJ whole genome shotgun (WGS) entry which is preliminary data.</text>
</comment>
<dbReference type="GO" id="GO:0042761">
    <property type="term" value="P:very long-chain fatty acid biosynthetic process"/>
    <property type="evidence" value="ECO:0007669"/>
    <property type="project" value="TreeGrafter"/>
</dbReference>
<keyword evidence="10 13" id="KW-0472">Membrane</keyword>
<reference evidence="14 15" key="1">
    <citation type="journal article" date="2018" name="Proc. Natl. Acad. Sci. U.S.A.">
        <title>Linking secondary metabolites to gene clusters through genome sequencing of six diverse Aspergillus species.</title>
        <authorList>
            <person name="Kaerboelling I."/>
            <person name="Vesth T.C."/>
            <person name="Frisvad J.C."/>
            <person name="Nybo J.L."/>
            <person name="Theobald S."/>
            <person name="Kuo A."/>
            <person name="Bowyer P."/>
            <person name="Matsuda Y."/>
            <person name="Mondo S."/>
            <person name="Lyhne E.K."/>
            <person name="Kogle M.E."/>
            <person name="Clum A."/>
            <person name="Lipzen A."/>
            <person name="Salamov A."/>
            <person name="Ngan C.Y."/>
            <person name="Daum C."/>
            <person name="Chiniquy J."/>
            <person name="Barry K."/>
            <person name="LaButti K."/>
            <person name="Haridas S."/>
            <person name="Simmons B.A."/>
            <person name="Magnuson J.K."/>
            <person name="Mortensen U.H."/>
            <person name="Larsen T.O."/>
            <person name="Grigoriev I.V."/>
            <person name="Baker S.E."/>
            <person name="Andersen M.R."/>
        </authorList>
    </citation>
    <scope>NUCLEOTIDE SEQUENCE [LARGE SCALE GENOMIC DNA]</scope>
    <source>
        <strain evidence="14 15">IBT 24754</strain>
    </source>
</reference>
<gene>
    <name evidence="14" type="ORF">P175DRAFT_0512162</name>
</gene>
<comment type="catalytic activity">
    <reaction evidence="13">
        <text>a very-long-chain (3R)-3-hydroxyacyl-CoA = a very-long-chain (2E)-enoyl-CoA + H2O</text>
        <dbReference type="Rhea" id="RHEA:45812"/>
        <dbReference type="ChEBI" id="CHEBI:15377"/>
        <dbReference type="ChEBI" id="CHEBI:83728"/>
        <dbReference type="ChEBI" id="CHEBI:85440"/>
        <dbReference type="EC" id="4.2.1.134"/>
    </reaction>
</comment>
<dbReference type="PANTHER" id="PTHR11035:SF24">
    <property type="entry name" value="VERY-LONG-CHAIN (3R)-3-HYDROXYACYL-COA DEHYDRATASE"/>
    <property type="match status" value="1"/>
</dbReference>
<comment type="subcellular location">
    <subcellularLocation>
        <location evidence="13">Endoplasmic reticulum membrane</location>
        <topology evidence="13">Multi-pass membrane protein</topology>
    </subcellularLocation>
    <subcellularLocation>
        <location evidence="1">Membrane</location>
        <topology evidence="1">Multi-pass membrane protein</topology>
    </subcellularLocation>
</comment>
<keyword evidence="5 13" id="KW-0444">Lipid biosynthesis</keyword>
<keyword evidence="11 13" id="KW-0275">Fatty acid biosynthesis</keyword>
<organism evidence="14 15">
    <name type="scientific">Aspergillus ochraceoroseus IBT 24754</name>
    <dbReference type="NCBI Taxonomy" id="1392256"/>
    <lineage>
        <taxon>Eukaryota</taxon>
        <taxon>Fungi</taxon>
        <taxon>Dikarya</taxon>
        <taxon>Ascomycota</taxon>
        <taxon>Pezizomycotina</taxon>
        <taxon>Eurotiomycetes</taxon>
        <taxon>Eurotiomycetidae</taxon>
        <taxon>Eurotiales</taxon>
        <taxon>Aspergillaceae</taxon>
        <taxon>Aspergillus</taxon>
        <taxon>Aspergillus subgen. Nidulantes</taxon>
    </lineage>
</organism>
<feature type="transmembrane region" description="Helical" evidence="13">
    <location>
        <begin position="145"/>
        <end position="161"/>
    </location>
</feature>
<evidence type="ECO:0000256" key="9">
    <source>
        <dbReference type="ARBA" id="ARBA00023098"/>
    </source>
</evidence>
<dbReference type="EC" id="4.2.1.134" evidence="4 13"/>
<evidence type="ECO:0000256" key="1">
    <source>
        <dbReference type="ARBA" id="ARBA00004141"/>
    </source>
</evidence>
<dbReference type="GO" id="GO:0030497">
    <property type="term" value="P:fatty acid elongation"/>
    <property type="evidence" value="ECO:0007669"/>
    <property type="project" value="TreeGrafter"/>
</dbReference>
<sequence length="205" mass="22959">MPSNQPRSPQLSASRAYLLLYNITSAILWLRILLIVVTSPSNPSVYTLVEPWTRWTQSLAVVDILHAAMGITRAPIFTTSTQIFARTVQGWAINCGFPGVTAASPAYPAMLVAWSTADTVRYVYFVVLLVGVPVPSILKWLRSSLFIILYPIGIGSEWWLMYKATYVTTSPVVTGIFYFFLALYAPGIPMMYSHMLKQRRKTLSN</sequence>
<dbReference type="EMBL" id="MSFN02000010">
    <property type="protein sequence ID" value="PTU17415.1"/>
    <property type="molecule type" value="Genomic_DNA"/>
</dbReference>
<keyword evidence="9 13" id="KW-0443">Lipid metabolism</keyword>
<name>A0A2T5LMA6_9EURO</name>
<keyword evidence="7 13" id="KW-0276">Fatty acid metabolism</keyword>
<evidence type="ECO:0000256" key="7">
    <source>
        <dbReference type="ARBA" id="ARBA00022832"/>
    </source>
</evidence>
<dbReference type="GO" id="GO:0102158">
    <property type="term" value="F:very-long-chain (3R)-3-hydroxyacyl-CoA dehydratase activity"/>
    <property type="evidence" value="ECO:0007669"/>
    <property type="project" value="UniProtKB-EC"/>
</dbReference>
<keyword evidence="8 13" id="KW-1133">Transmembrane helix</keyword>
<dbReference type="Proteomes" id="UP000244073">
    <property type="component" value="Unassembled WGS sequence"/>
</dbReference>
<comment type="caution">
    <text evidence="13">Lacks conserved residue(s) required for the propagation of feature annotation.</text>
</comment>
<evidence type="ECO:0000256" key="13">
    <source>
        <dbReference type="RuleBase" id="RU363109"/>
    </source>
</evidence>
<dbReference type="Pfam" id="PF04387">
    <property type="entry name" value="PTPLA"/>
    <property type="match status" value="1"/>
</dbReference>